<sequence length="112" mass="12688">MIKKIRIIGEIAVVTATAEFHPLRQLKQLTVELDNLQFEGTVLFDLLAVNGLAENRFASMKFSERKFVRSSFALESEVNPSIKDEQDTIAKQDQTFLLGSVLSSEEIEKFTH</sequence>
<dbReference type="Proteomes" id="UP000321419">
    <property type="component" value="Unassembled WGS sequence"/>
</dbReference>
<keyword evidence="2" id="KW-1185">Reference proteome</keyword>
<comment type="caution">
    <text evidence="1">The sequence shown here is derived from an EMBL/GenBank/DDBJ whole genome shotgun (WGS) entry which is preliminary data.</text>
</comment>
<dbReference type="InterPro" id="IPR031834">
    <property type="entry name" value="RnlB/LsoB_antitoxin"/>
</dbReference>
<evidence type="ECO:0000313" key="1">
    <source>
        <dbReference type="EMBL" id="GEK55789.1"/>
    </source>
</evidence>
<evidence type="ECO:0000313" key="2">
    <source>
        <dbReference type="Proteomes" id="UP000321419"/>
    </source>
</evidence>
<dbReference type="Pfam" id="PF15933">
    <property type="entry name" value="RnlB_antitoxin"/>
    <property type="match status" value="1"/>
</dbReference>
<dbReference type="RefSeq" id="WP_089349095.1">
    <property type="nucleotide sequence ID" value="NZ_BJUM01000026.1"/>
</dbReference>
<gene>
    <name evidence="1" type="ORF">PES01_26340</name>
</gene>
<dbReference type="AlphaFoldDB" id="A0A510XXX8"/>
<reference evidence="1 2" key="1">
    <citation type="submission" date="2019-07" db="EMBL/GenBank/DDBJ databases">
        <title>Whole genome shotgun sequence of Pseudoalteromonas espejiana NBRC 102222.</title>
        <authorList>
            <person name="Hosoyama A."/>
            <person name="Uohara A."/>
            <person name="Ohji S."/>
            <person name="Ichikawa N."/>
        </authorList>
    </citation>
    <scope>NUCLEOTIDE SEQUENCE [LARGE SCALE GENOMIC DNA]</scope>
    <source>
        <strain evidence="1 2">NBRC 102222</strain>
    </source>
</reference>
<dbReference type="OrthoDB" id="7062973at2"/>
<accession>A0A510XXX8</accession>
<name>A0A510XXX8_9GAMM</name>
<dbReference type="EMBL" id="BJUM01000026">
    <property type="protein sequence ID" value="GEK55789.1"/>
    <property type="molecule type" value="Genomic_DNA"/>
</dbReference>
<protein>
    <submittedName>
        <fullName evidence="1">Uncharacterized protein</fullName>
    </submittedName>
</protein>
<proteinExistence type="predicted"/>
<organism evidence="1 2">
    <name type="scientific">Pseudoalteromonas espejiana</name>
    <dbReference type="NCBI Taxonomy" id="28107"/>
    <lineage>
        <taxon>Bacteria</taxon>
        <taxon>Pseudomonadati</taxon>
        <taxon>Pseudomonadota</taxon>
        <taxon>Gammaproteobacteria</taxon>
        <taxon>Alteromonadales</taxon>
        <taxon>Pseudoalteromonadaceae</taxon>
        <taxon>Pseudoalteromonas</taxon>
    </lineage>
</organism>